<dbReference type="RefSeq" id="WP_248253966.1">
    <property type="nucleotide sequence ID" value="NZ_JAIWJX010000002.1"/>
</dbReference>
<comment type="caution">
    <text evidence="1">The sequence shown here is derived from an EMBL/GenBank/DDBJ whole genome shotgun (WGS) entry which is preliminary data.</text>
</comment>
<dbReference type="NCBIfam" id="TIGR04399">
    <property type="entry name" value="acc_Sec_SLAP"/>
    <property type="match status" value="1"/>
</dbReference>
<dbReference type="InterPro" id="IPR030911">
    <property type="entry name" value="Sec_acc_SLAP"/>
</dbReference>
<reference evidence="1" key="1">
    <citation type="submission" date="2021-09" db="EMBL/GenBank/DDBJ databases">
        <title>Genome analysis of Fictibacillus sp. KIGAM418 isolated from marine sediment.</title>
        <authorList>
            <person name="Seo M.-J."/>
            <person name="Cho E.-S."/>
            <person name="Hwang C.Y."/>
        </authorList>
    </citation>
    <scope>NUCLEOTIDE SEQUENCE</scope>
    <source>
        <strain evidence="1">KIGAM418</strain>
    </source>
</reference>
<dbReference type="EMBL" id="JAIWJX010000002">
    <property type="protein sequence ID" value="MCK6258721.1"/>
    <property type="molecule type" value="Genomic_DNA"/>
</dbReference>
<keyword evidence="2" id="KW-1185">Reference proteome</keyword>
<protein>
    <submittedName>
        <fullName evidence="1">Accessory Sec system S-layer assembly protein</fullName>
    </submittedName>
</protein>
<proteinExistence type="predicted"/>
<organism evidence="1 2">
    <name type="scientific">Fictibacillus marinisediminis</name>
    <dbReference type="NCBI Taxonomy" id="2878389"/>
    <lineage>
        <taxon>Bacteria</taxon>
        <taxon>Bacillati</taxon>
        <taxon>Bacillota</taxon>
        <taxon>Bacilli</taxon>
        <taxon>Bacillales</taxon>
        <taxon>Fictibacillaceae</taxon>
        <taxon>Fictibacillus</taxon>
    </lineage>
</organism>
<evidence type="ECO:0000313" key="2">
    <source>
        <dbReference type="Proteomes" id="UP001139011"/>
    </source>
</evidence>
<accession>A0A9X1XEN6</accession>
<sequence length="301" mass="34174">MLSFFKKSTNSKDTNEASVAVVEPVQDTDASQDPVAQEAETVLHIHPEWDITVQERYVYQFHHAQLPKLKPNQISISKIDVVSDDDSFMVNAFIRNTLSKSIRFEEVTLLLLDTEGTVFARKTFDLELMGDLPANTCQPWIFLFSEEDLLGNGFPAEEEWRIAFELKKKAPSEHQLMLHESWENSLNDMQKTRLYEMVNNLPPLTAGEINFMGIEARIGENSDLSVTLLIRNGSDKDIKVEQLPLCFEDASGELTAKGAFQLTDFEVKANTSKPWTFIFPEALLLNKTPDLSAWKVYPPQS</sequence>
<name>A0A9X1XEN6_9BACL</name>
<dbReference type="AlphaFoldDB" id="A0A9X1XEN6"/>
<evidence type="ECO:0000313" key="1">
    <source>
        <dbReference type="EMBL" id="MCK6258721.1"/>
    </source>
</evidence>
<gene>
    <name evidence="1" type="ORF">LCY76_19320</name>
</gene>
<dbReference type="NCBIfam" id="TIGR04398">
    <property type="entry name" value="SLAP_DUP"/>
    <property type="match status" value="2"/>
</dbReference>
<dbReference type="Proteomes" id="UP001139011">
    <property type="component" value="Unassembled WGS sequence"/>
</dbReference>
<dbReference type="InterPro" id="IPR030910">
    <property type="entry name" value="SLAP_dom"/>
</dbReference>